<gene>
    <name evidence="7" type="ORF">HELGO_WM44625</name>
</gene>
<dbReference type="SMART" id="SM00228">
    <property type="entry name" value="PDZ"/>
    <property type="match status" value="1"/>
</dbReference>
<dbReference type="InterPro" id="IPR041489">
    <property type="entry name" value="PDZ_6"/>
</dbReference>
<dbReference type="EMBL" id="CACVAQ010000278">
    <property type="protein sequence ID" value="CAA6819825.1"/>
    <property type="molecule type" value="Genomic_DNA"/>
</dbReference>
<dbReference type="Pfam" id="PF03572">
    <property type="entry name" value="Peptidase_S41"/>
    <property type="match status" value="1"/>
</dbReference>
<name>A0A6S6TKN3_9BACT</name>
<dbReference type="InterPro" id="IPR029045">
    <property type="entry name" value="ClpP/crotonase-like_dom_sf"/>
</dbReference>
<dbReference type="CDD" id="cd06782">
    <property type="entry name" value="cpPDZ_CPP-like"/>
    <property type="match status" value="1"/>
</dbReference>
<sequence>MKLIHQLKNKTILGLVLVFGLFGISTELNDFEIAKNLEIFSNIYRELNTFYVDEVDPEYLMETGVNAMLHSLDPYTTYIPADEVAQFRSTITGKYGGVGASILKGKEHIIISLPYENGPAQKAGLKVGDRMLEIDGKNVVGASIRDISTQMRGVPNSDVTIKVARNAVEEPLSFTLTREEIKLTNTPYYGMLEDHTAYIVLNSFSENAGKNVAKALTQLKETHEVHGVILDLRGNTGGLLTEAVNVANVFLDKGSMVVQIKGRDKATQQVFRTLNNPIDREVPVCVLIDKNSASASEIVAGAIQDLDRGIIIGQRSYGKGLVQNTRNLSFGAKIKLTTARYYIPSGRCIQALHYKNGKPEQIVDSLQTPYETMSGRSVYAGGGINPDIILDNTAFLKIMSTLNKDLYLFDFAAAYELKHKTIAEPAAFQLTDKDFENFLAFLKERGYRYKTETEVLLEQLEAKATKEAYATVMQPELDDIRKTLLAADQEELKKQKGPLMHVLQRYIVTRYYYEKGALETGMRLDEDIQAAQKVLTNAASYDQILKPTK</sequence>
<dbReference type="AlphaFoldDB" id="A0A6S6TKN3"/>
<dbReference type="SUPFAM" id="SSF52096">
    <property type="entry name" value="ClpP/crotonase"/>
    <property type="match status" value="1"/>
</dbReference>
<dbReference type="GO" id="GO:0007165">
    <property type="term" value="P:signal transduction"/>
    <property type="evidence" value="ECO:0007669"/>
    <property type="project" value="TreeGrafter"/>
</dbReference>
<dbReference type="GO" id="GO:0006508">
    <property type="term" value="P:proteolysis"/>
    <property type="evidence" value="ECO:0007669"/>
    <property type="project" value="UniProtKB-KW"/>
</dbReference>
<reference evidence="7" key="1">
    <citation type="submission" date="2020-01" db="EMBL/GenBank/DDBJ databases">
        <authorList>
            <person name="Meier V. D."/>
            <person name="Meier V D."/>
        </authorList>
    </citation>
    <scope>NUCLEOTIDE SEQUENCE</scope>
    <source>
        <strain evidence="7">HLG_WM_MAG_10</strain>
    </source>
</reference>
<dbReference type="InterPro" id="IPR004447">
    <property type="entry name" value="Peptidase_S41A"/>
</dbReference>
<dbReference type="Gene3D" id="2.30.42.10">
    <property type="match status" value="1"/>
</dbReference>
<evidence type="ECO:0000256" key="1">
    <source>
        <dbReference type="ARBA" id="ARBA00009179"/>
    </source>
</evidence>
<evidence type="ECO:0000256" key="4">
    <source>
        <dbReference type="ARBA" id="ARBA00022825"/>
    </source>
</evidence>
<dbReference type="PANTHER" id="PTHR32060:SF30">
    <property type="entry name" value="CARBOXY-TERMINAL PROCESSING PROTEASE CTPA"/>
    <property type="match status" value="1"/>
</dbReference>
<dbReference type="PANTHER" id="PTHR32060">
    <property type="entry name" value="TAIL-SPECIFIC PROTEASE"/>
    <property type="match status" value="1"/>
</dbReference>
<proteinExistence type="inferred from homology"/>
<dbReference type="PROSITE" id="PS50106">
    <property type="entry name" value="PDZ"/>
    <property type="match status" value="1"/>
</dbReference>
<keyword evidence="2 5" id="KW-0645">Protease</keyword>
<protein>
    <submittedName>
        <fullName evidence="7">Carboxyl-terminal protease (EC)</fullName>
        <ecNumber evidence="7">3.4.21.102</ecNumber>
    </submittedName>
</protein>
<keyword evidence="3 5" id="KW-0378">Hydrolase</keyword>
<dbReference type="InterPro" id="IPR005151">
    <property type="entry name" value="Tail-specific_protease"/>
</dbReference>
<dbReference type="GO" id="GO:0004252">
    <property type="term" value="F:serine-type endopeptidase activity"/>
    <property type="evidence" value="ECO:0007669"/>
    <property type="project" value="UniProtKB-EC"/>
</dbReference>
<evidence type="ECO:0000256" key="2">
    <source>
        <dbReference type="ARBA" id="ARBA00022670"/>
    </source>
</evidence>
<evidence type="ECO:0000313" key="7">
    <source>
        <dbReference type="EMBL" id="CAA6819825.1"/>
    </source>
</evidence>
<dbReference type="SUPFAM" id="SSF50156">
    <property type="entry name" value="PDZ domain-like"/>
    <property type="match status" value="1"/>
</dbReference>
<dbReference type="Gene3D" id="3.90.226.10">
    <property type="entry name" value="2-enoyl-CoA Hydratase, Chain A, domain 1"/>
    <property type="match status" value="1"/>
</dbReference>
<dbReference type="InterPro" id="IPR036034">
    <property type="entry name" value="PDZ_sf"/>
</dbReference>
<evidence type="ECO:0000256" key="3">
    <source>
        <dbReference type="ARBA" id="ARBA00022801"/>
    </source>
</evidence>
<accession>A0A6S6TKN3</accession>
<dbReference type="NCBIfam" id="TIGR00225">
    <property type="entry name" value="prc"/>
    <property type="match status" value="1"/>
</dbReference>
<dbReference type="FunFam" id="2.30.42.10:FF:000063">
    <property type="entry name" value="Peptidase, S41 family"/>
    <property type="match status" value="1"/>
</dbReference>
<keyword evidence="4 5" id="KW-0720">Serine protease</keyword>
<evidence type="ECO:0000256" key="5">
    <source>
        <dbReference type="RuleBase" id="RU004404"/>
    </source>
</evidence>
<comment type="similarity">
    <text evidence="1 5">Belongs to the peptidase S41A family.</text>
</comment>
<organism evidence="7">
    <name type="scientific">uncultured Aureispira sp</name>
    <dbReference type="NCBI Taxonomy" id="1331704"/>
    <lineage>
        <taxon>Bacteria</taxon>
        <taxon>Pseudomonadati</taxon>
        <taxon>Bacteroidota</taxon>
        <taxon>Saprospiria</taxon>
        <taxon>Saprospirales</taxon>
        <taxon>Saprospiraceae</taxon>
        <taxon>Aureispira</taxon>
        <taxon>environmental samples</taxon>
    </lineage>
</organism>
<evidence type="ECO:0000259" key="6">
    <source>
        <dbReference type="PROSITE" id="PS50106"/>
    </source>
</evidence>
<dbReference type="CDD" id="cd07560">
    <property type="entry name" value="Peptidase_S41_CPP"/>
    <property type="match status" value="1"/>
</dbReference>
<dbReference type="Pfam" id="PF17820">
    <property type="entry name" value="PDZ_6"/>
    <property type="match status" value="1"/>
</dbReference>
<feature type="domain" description="PDZ" evidence="6">
    <location>
        <begin position="96"/>
        <end position="156"/>
    </location>
</feature>
<dbReference type="Gene3D" id="3.30.750.44">
    <property type="match status" value="1"/>
</dbReference>
<dbReference type="EC" id="3.4.21.102" evidence="7"/>
<dbReference type="SMART" id="SM00245">
    <property type="entry name" value="TSPc"/>
    <property type="match status" value="1"/>
</dbReference>
<dbReference type="InterPro" id="IPR001478">
    <property type="entry name" value="PDZ"/>
</dbReference>
<dbReference type="GO" id="GO:0030288">
    <property type="term" value="C:outer membrane-bounded periplasmic space"/>
    <property type="evidence" value="ECO:0007669"/>
    <property type="project" value="TreeGrafter"/>
</dbReference>